<accession>N1VUF3</accession>
<dbReference type="RefSeq" id="WP_002974849.1">
    <property type="nucleotide sequence ID" value="NZ_AOGW02000013.1"/>
</dbReference>
<dbReference type="OrthoDB" id="321115at2"/>
<reference evidence="1" key="1">
    <citation type="submission" date="2013-03" db="EMBL/GenBank/DDBJ databases">
        <authorList>
            <person name="Harkins D.M."/>
            <person name="Durkin A.S."/>
            <person name="Brinkac L.M."/>
            <person name="Haft D.H."/>
            <person name="Selengut J.D."/>
            <person name="Sanka R."/>
            <person name="DePew J."/>
            <person name="Purushe J."/>
            <person name="Hartskeerl R.A."/>
            <person name="Ahmed A."/>
            <person name="van der Linden H."/>
            <person name="Goris M.G.A."/>
            <person name="Vinetz J.M."/>
            <person name="Sutton G.G."/>
            <person name="Nierman W.C."/>
            <person name="Fouts D.E."/>
        </authorList>
    </citation>
    <scope>NUCLEOTIDE SEQUENCE [LARGE SCALE GENOMIC DNA]</scope>
    <source>
        <strain evidence="1">LT 11-33</strain>
    </source>
</reference>
<dbReference type="EMBL" id="AOGW02000013">
    <property type="protein sequence ID" value="EMY60640.1"/>
    <property type="molecule type" value="Genomic_DNA"/>
</dbReference>
<dbReference type="SUPFAM" id="SSF101898">
    <property type="entry name" value="NHL repeat"/>
    <property type="match status" value="1"/>
</dbReference>
<sequence length="322" mass="37253">MQEIKINTTNDIKKDSIVTGFEMILFEKDTQGNIWIGSWSQSPILYKNDGNQITRYEFPIGYYLASDNPFDSNPDSVLFGSSNSIIFFRDEKFHSIPSPKLANPAPYQILNIGQYSYVVFANTSGRKQIHRWNETNWDTLNSNIEFQNIGSLKQISNNRILVTENNSEIAYILDLDGKFVSEFSISSAPMKVKVNSKKIFLFSDSKLEVRNTNGELKNLLDLYDDTMKSYFGSYLEFIDLTVEDESNLTLLLKDKNKKPAKKHLLNFNLDTLTLTPHPLYDKLTHDLNLLRFEKDNLGNYWFKVYGNHYSESFFTLNMELAQ</sequence>
<gene>
    <name evidence="1" type="ORF">LEP1GSC203_0007</name>
</gene>
<name>N1VUF3_9LEPT</name>
<comment type="caution">
    <text evidence="1">The sequence shown here is derived from an EMBL/GenBank/DDBJ whole genome shotgun (WGS) entry which is preliminary data.</text>
</comment>
<protein>
    <submittedName>
        <fullName evidence="1">Uncharacterized protein</fullName>
    </submittedName>
</protein>
<evidence type="ECO:0000313" key="2">
    <source>
        <dbReference type="Proteomes" id="UP000012371"/>
    </source>
</evidence>
<evidence type="ECO:0000313" key="1">
    <source>
        <dbReference type="EMBL" id="EMY60640.1"/>
    </source>
</evidence>
<keyword evidence="2" id="KW-1185">Reference proteome</keyword>
<organism evidence="1 2">
    <name type="scientific">Leptospira terpstrae serovar Hualin str. LT 11-33 = ATCC 700639</name>
    <dbReference type="NCBI Taxonomy" id="1257025"/>
    <lineage>
        <taxon>Bacteria</taxon>
        <taxon>Pseudomonadati</taxon>
        <taxon>Spirochaetota</taxon>
        <taxon>Spirochaetia</taxon>
        <taxon>Leptospirales</taxon>
        <taxon>Leptospiraceae</taxon>
        <taxon>Leptospira</taxon>
    </lineage>
</organism>
<dbReference type="Proteomes" id="UP000012371">
    <property type="component" value="Unassembled WGS sequence"/>
</dbReference>
<dbReference type="AlphaFoldDB" id="N1VUF3"/>
<proteinExistence type="predicted"/>